<dbReference type="FunFam" id="1.10.10.10:FF:000001">
    <property type="entry name" value="LysR family transcriptional regulator"/>
    <property type="match status" value="1"/>
</dbReference>
<dbReference type="InterPro" id="IPR058163">
    <property type="entry name" value="LysR-type_TF_proteobact-type"/>
</dbReference>
<dbReference type="EMBL" id="NPKI01000017">
    <property type="protein sequence ID" value="PAQ01298.1"/>
    <property type="molecule type" value="Genomic_DNA"/>
</dbReference>
<dbReference type="Proteomes" id="UP000216215">
    <property type="component" value="Unassembled WGS sequence"/>
</dbReference>
<keyword evidence="2" id="KW-0805">Transcription regulation</keyword>
<dbReference type="GO" id="GO:0003700">
    <property type="term" value="F:DNA-binding transcription factor activity"/>
    <property type="evidence" value="ECO:0007669"/>
    <property type="project" value="InterPro"/>
</dbReference>
<dbReference type="InterPro" id="IPR005119">
    <property type="entry name" value="LysR_subst-bd"/>
</dbReference>
<dbReference type="AlphaFoldDB" id="A0AB36R969"/>
<dbReference type="SUPFAM" id="SSF53850">
    <property type="entry name" value="Periplasmic binding protein-like II"/>
    <property type="match status" value="1"/>
</dbReference>
<evidence type="ECO:0000256" key="3">
    <source>
        <dbReference type="ARBA" id="ARBA00023125"/>
    </source>
</evidence>
<dbReference type="Pfam" id="PF03466">
    <property type="entry name" value="LysR_substrate"/>
    <property type="match status" value="1"/>
</dbReference>
<dbReference type="Gene3D" id="3.40.190.290">
    <property type="match status" value="1"/>
</dbReference>
<reference evidence="7" key="1">
    <citation type="submission" date="2017-08" db="EMBL/GenBank/DDBJ databases">
        <title>Mesorhizobium wenxinae sp. nov., a novel rhizobial species isolated from root nodules of chickpea (Cicer arietinum L.).</title>
        <authorList>
            <person name="Zhang J."/>
        </authorList>
    </citation>
    <scope>NUCLEOTIDE SEQUENCE [LARGE SCALE GENOMIC DNA]</scope>
    <source>
        <strain evidence="7">USDA 3392</strain>
    </source>
</reference>
<dbReference type="InterPro" id="IPR000847">
    <property type="entry name" value="LysR_HTH_N"/>
</dbReference>
<dbReference type="RefSeq" id="WP_095485254.1">
    <property type="nucleotide sequence ID" value="NZ_CP088151.1"/>
</dbReference>
<accession>A0AB36R969</accession>
<evidence type="ECO:0000313" key="6">
    <source>
        <dbReference type="EMBL" id="PAQ01298.1"/>
    </source>
</evidence>
<dbReference type="InterPro" id="IPR036388">
    <property type="entry name" value="WH-like_DNA-bd_sf"/>
</dbReference>
<keyword evidence="7" id="KW-1185">Reference proteome</keyword>
<dbReference type="PANTHER" id="PTHR30537:SF1">
    <property type="entry name" value="HTH-TYPE TRANSCRIPTIONAL REGULATOR PGRR"/>
    <property type="match status" value="1"/>
</dbReference>
<dbReference type="GO" id="GO:0043565">
    <property type="term" value="F:sequence-specific DNA binding"/>
    <property type="evidence" value="ECO:0007669"/>
    <property type="project" value="TreeGrafter"/>
</dbReference>
<proteinExistence type="inferred from homology"/>
<keyword evidence="4" id="KW-0804">Transcription</keyword>
<dbReference type="CDD" id="cd08474">
    <property type="entry name" value="PBP2_CrgA_like_5"/>
    <property type="match status" value="1"/>
</dbReference>
<dbReference type="Gene3D" id="1.10.10.10">
    <property type="entry name" value="Winged helix-like DNA-binding domain superfamily/Winged helix DNA-binding domain"/>
    <property type="match status" value="1"/>
</dbReference>
<protein>
    <submittedName>
        <fullName evidence="6">LysR family transcriptional regulator</fullName>
    </submittedName>
</protein>
<sequence>MDRDLLSHLPVVVAVARRGGFALAAAELGMSPSAVSHAVRLVEERIGQPLFARTTRSVALTEAGEALVAAAEPALEDIADRMERIRSVKGRASGLLRINAPRIALPLALMPILSAMAERYPDVTVEIVTDERLSDIVGEGFDAGIRLGEMIAEDMVTVRLTQPFRTIVVASPAYVGRHGQPPTLADLSAHNCIGYRLLRSRALYRWDLNDQGKDISVETRGSVVLTDPLSARDMALAGIGLAYLFEPLVRADVEAGRLVEVLRDTSIDEPGLFLYFPRRAAMAPKLRAFIDTAQEIGRASSRTPGRKVFSER</sequence>
<dbReference type="GO" id="GO:0006351">
    <property type="term" value="P:DNA-templated transcription"/>
    <property type="evidence" value="ECO:0007669"/>
    <property type="project" value="TreeGrafter"/>
</dbReference>
<evidence type="ECO:0000256" key="2">
    <source>
        <dbReference type="ARBA" id="ARBA00023015"/>
    </source>
</evidence>
<evidence type="ECO:0000313" key="7">
    <source>
        <dbReference type="Proteomes" id="UP000216215"/>
    </source>
</evidence>
<dbReference type="Pfam" id="PF00126">
    <property type="entry name" value="HTH_1"/>
    <property type="match status" value="1"/>
</dbReference>
<comment type="similarity">
    <text evidence="1">Belongs to the LysR transcriptional regulatory family.</text>
</comment>
<feature type="domain" description="HTH lysR-type" evidence="5">
    <location>
        <begin position="1"/>
        <end position="61"/>
    </location>
</feature>
<organism evidence="6 7">
    <name type="scientific">Mesorhizobium mediterraneum</name>
    <dbReference type="NCBI Taxonomy" id="43617"/>
    <lineage>
        <taxon>Bacteria</taxon>
        <taxon>Pseudomonadati</taxon>
        <taxon>Pseudomonadota</taxon>
        <taxon>Alphaproteobacteria</taxon>
        <taxon>Hyphomicrobiales</taxon>
        <taxon>Phyllobacteriaceae</taxon>
        <taxon>Mesorhizobium</taxon>
    </lineage>
</organism>
<evidence type="ECO:0000259" key="5">
    <source>
        <dbReference type="PROSITE" id="PS50931"/>
    </source>
</evidence>
<dbReference type="PROSITE" id="PS50931">
    <property type="entry name" value="HTH_LYSR"/>
    <property type="match status" value="1"/>
</dbReference>
<dbReference type="InterPro" id="IPR036390">
    <property type="entry name" value="WH_DNA-bd_sf"/>
</dbReference>
<dbReference type="PANTHER" id="PTHR30537">
    <property type="entry name" value="HTH-TYPE TRANSCRIPTIONAL REGULATOR"/>
    <property type="match status" value="1"/>
</dbReference>
<evidence type="ECO:0000256" key="4">
    <source>
        <dbReference type="ARBA" id="ARBA00023163"/>
    </source>
</evidence>
<dbReference type="SUPFAM" id="SSF46785">
    <property type="entry name" value="Winged helix' DNA-binding domain"/>
    <property type="match status" value="1"/>
</dbReference>
<name>A0AB36R969_9HYPH</name>
<evidence type="ECO:0000256" key="1">
    <source>
        <dbReference type="ARBA" id="ARBA00009437"/>
    </source>
</evidence>
<gene>
    <name evidence="6" type="ORF">CIT25_14555</name>
</gene>
<keyword evidence="3" id="KW-0238">DNA-binding</keyword>
<comment type="caution">
    <text evidence="6">The sequence shown here is derived from an EMBL/GenBank/DDBJ whole genome shotgun (WGS) entry which is preliminary data.</text>
</comment>